<feature type="compositionally biased region" description="Acidic residues" evidence="1">
    <location>
        <begin position="8"/>
        <end position="39"/>
    </location>
</feature>
<organism evidence="2 3">
    <name type="scientific">Coemansia thaxteri</name>
    <dbReference type="NCBI Taxonomy" id="2663907"/>
    <lineage>
        <taxon>Eukaryota</taxon>
        <taxon>Fungi</taxon>
        <taxon>Fungi incertae sedis</taxon>
        <taxon>Zoopagomycota</taxon>
        <taxon>Kickxellomycotina</taxon>
        <taxon>Kickxellomycetes</taxon>
        <taxon>Kickxellales</taxon>
        <taxon>Kickxellaceae</taxon>
        <taxon>Coemansia</taxon>
    </lineage>
</organism>
<dbReference type="AlphaFoldDB" id="A0A9W8BK43"/>
<dbReference type="EMBL" id="JANBQF010000014">
    <property type="protein sequence ID" value="KAJ2007969.1"/>
    <property type="molecule type" value="Genomic_DNA"/>
</dbReference>
<gene>
    <name evidence="2" type="ORF">H4R26_000477</name>
</gene>
<evidence type="ECO:0000256" key="1">
    <source>
        <dbReference type="SAM" id="MobiDB-lite"/>
    </source>
</evidence>
<feature type="region of interest" description="Disordered" evidence="1">
    <location>
        <begin position="1"/>
        <end position="63"/>
    </location>
</feature>
<accession>A0A9W8BK43</accession>
<reference evidence="2" key="1">
    <citation type="submission" date="2022-07" db="EMBL/GenBank/DDBJ databases">
        <title>Phylogenomic reconstructions and comparative analyses of Kickxellomycotina fungi.</title>
        <authorList>
            <person name="Reynolds N.K."/>
            <person name="Stajich J.E."/>
            <person name="Barry K."/>
            <person name="Grigoriev I.V."/>
            <person name="Crous P."/>
            <person name="Smith M.E."/>
        </authorList>
    </citation>
    <scope>NUCLEOTIDE SEQUENCE</scope>
    <source>
        <strain evidence="2">IMI 214461</strain>
    </source>
</reference>
<sequence length="255" mass="26757">MAGCPQERDDELSGGFEDDDFGGFGEEADEFGAEADEFGDFGSASPEVNAIPTIAADSSKPRGPPSIEAVLAQTSTLFGADRNPEDNTAALSECLAQIFGSPTQSLSPLVGPGECSAVLAPSELECCITRLASTSDTCLTVKAEPRLLQNILVVALAAKLPDSTRTRLLTPLSELSIGKAQPAEAPPEIAMLDIDKVRQIAGDSEETAPALLSQALHTVNALIADKEREVAKRRDAVLAYNQVIQTLVAQAAKLH</sequence>
<evidence type="ECO:0000313" key="2">
    <source>
        <dbReference type="EMBL" id="KAJ2007969.1"/>
    </source>
</evidence>
<comment type="caution">
    <text evidence="2">The sequence shown here is derived from an EMBL/GenBank/DDBJ whole genome shotgun (WGS) entry which is preliminary data.</text>
</comment>
<dbReference type="OrthoDB" id="5598066at2759"/>
<name>A0A9W8BK43_9FUNG</name>
<protein>
    <submittedName>
        <fullName evidence="2">Uncharacterized protein</fullName>
    </submittedName>
</protein>
<dbReference type="Proteomes" id="UP001150907">
    <property type="component" value="Unassembled WGS sequence"/>
</dbReference>
<keyword evidence="3" id="KW-1185">Reference proteome</keyword>
<evidence type="ECO:0000313" key="3">
    <source>
        <dbReference type="Proteomes" id="UP001150907"/>
    </source>
</evidence>
<proteinExistence type="predicted"/>